<evidence type="ECO:0000256" key="1">
    <source>
        <dbReference type="ARBA" id="ARBA00001311"/>
    </source>
</evidence>
<dbReference type="GO" id="GO:0050566">
    <property type="term" value="F:asparaginyl-tRNA synthase (glutamine-hydrolyzing) activity"/>
    <property type="evidence" value="ECO:0007669"/>
    <property type="project" value="UniProtKB-EC"/>
</dbReference>
<name>A0ABS2KV42_9NOCA</name>
<dbReference type="InterPro" id="IPR023631">
    <property type="entry name" value="Amidase_dom"/>
</dbReference>
<sequence>MDCRRGRDGGAASAERSLTESGGQAGETPDLSPLALDRRLGSVIRWIDAPPAGEGPLAGKTVGVKDNIDVAGIETTCASAYFTDHRADHDADVVTRLRAAGARVTAKLNMAEFAVGVTSQNSAAGPSRNPWDLGRVPGGSSGGSGIAVAAGIVDAALGTDTGGSVRLPAAACGVTGLRPSRGSISTAGVHPVSEEFDTVGPMARTVGEVAALFDALSSRSTENVTGTVRVGVPDVFISADVDEGVARTVRDAVSLFAGLDVTIVPVSLPFAADAQDIVYTIVYSDLARHHRARLRTRPSLFQAATRERIMLGLGITDEDRAAAHEAGERFRALLRPVLEDVDLVLTPTMPVDVPPLAGGDDVVVLSRRMGQFTYPWSLHDGPTLALPVGFHPLSGMPVGAQLTAARGREGVLFEAGMRYQAATDWHERRPPGRTAATYGD</sequence>
<dbReference type="PANTHER" id="PTHR11895:SF7">
    <property type="entry name" value="GLUTAMYL-TRNA(GLN) AMIDOTRANSFERASE SUBUNIT A, MITOCHONDRIAL"/>
    <property type="match status" value="1"/>
</dbReference>
<evidence type="ECO:0000313" key="6">
    <source>
        <dbReference type="EMBL" id="MBM7415783.1"/>
    </source>
</evidence>
<dbReference type="InterPro" id="IPR036928">
    <property type="entry name" value="AS_sf"/>
</dbReference>
<feature type="domain" description="Amidase" evidence="5">
    <location>
        <begin position="54"/>
        <end position="411"/>
    </location>
</feature>
<dbReference type="Proteomes" id="UP000703038">
    <property type="component" value="Unassembled WGS sequence"/>
</dbReference>
<dbReference type="EC" id="3.5.1.4" evidence="3"/>
<dbReference type="Gene3D" id="3.90.1300.10">
    <property type="entry name" value="Amidase signature (AS) domain"/>
    <property type="match status" value="1"/>
</dbReference>
<dbReference type="EMBL" id="JAFBBK010000001">
    <property type="protein sequence ID" value="MBM7415783.1"/>
    <property type="molecule type" value="Genomic_DNA"/>
</dbReference>
<evidence type="ECO:0000259" key="5">
    <source>
        <dbReference type="Pfam" id="PF01425"/>
    </source>
</evidence>
<reference evidence="6 7" key="1">
    <citation type="submission" date="2021-01" db="EMBL/GenBank/DDBJ databases">
        <title>Genomics of switchgrass bacterial isolates.</title>
        <authorList>
            <person name="Shade A."/>
        </authorList>
    </citation>
    <scope>NUCLEOTIDE SEQUENCE [LARGE SCALE GENOMIC DNA]</scope>
    <source>
        <strain evidence="6 7">PvP111</strain>
    </source>
</reference>
<keyword evidence="7" id="KW-1185">Reference proteome</keyword>
<organism evidence="6 7">
    <name type="scientific">Rhodococcoides corynebacterioides</name>
    <dbReference type="NCBI Taxonomy" id="53972"/>
    <lineage>
        <taxon>Bacteria</taxon>
        <taxon>Bacillati</taxon>
        <taxon>Actinomycetota</taxon>
        <taxon>Actinomycetes</taxon>
        <taxon>Mycobacteriales</taxon>
        <taxon>Nocardiaceae</taxon>
        <taxon>Rhodococcoides</taxon>
    </lineage>
</organism>
<dbReference type="InterPro" id="IPR000120">
    <property type="entry name" value="Amidase"/>
</dbReference>
<dbReference type="RefSeq" id="WP_307806262.1">
    <property type="nucleotide sequence ID" value="NZ_JAFBBK010000001.1"/>
</dbReference>
<evidence type="ECO:0000256" key="4">
    <source>
        <dbReference type="SAM" id="MobiDB-lite"/>
    </source>
</evidence>
<gene>
    <name evidence="6" type="ORF">JOE42_002516</name>
</gene>
<comment type="caution">
    <text evidence="6">The sequence shown here is derived from an EMBL/GenBank/DDBJ whole genome shotgun (WGS) entry which is preliminary data.</text>
</comment>
<feature type="region of interest" description="Disordered" evidence="4">
    <location>
        <begin position="1"/>
        <end position="33"/>
    </location>
</feature>
<accession>A0ABS2KV42</accession>
<evidence type="ECO:0000313" key="7">
    <source>
        <dbReference type="Proteomes" id="UP000703038"/>
    </source>
</evidence>
<comment type="similarity">
    <text evidence="2">Belongs to the amidase family.</text>
</comment>
<dbReference type="GO" id="GO:0050567">
    <property type="term" value="F:glutaminyl-tRNA synthase (glutamine-hydrolyzing) activity"/>
    <property type="evidence" value="ECO:0007669"/>
    <property type="project" value="UniProtKB-EC"/>
</dbReference>
<proteinExistence type="inferred from homology"/>
<dbReference type="Pfam" id="PF01425">
    <property type="entry name" value="Amidase"/>
    <property type="match status" value="1"/>
</dbReference>
<dbReference type="SUPFAM" id="SSF75304">
    <property type="entry name" value="Amidase signature (AS) enzymes"/>
    <property type="match status" value="1"/>
</dbReference>
<evidence type="ECO:0000256" key="3">
    <source>
        <dbReference type="ARBA" id="ARBA00012922"/>
    </source>
</evidence>
<protein>
    <recommendedName>
        <fullName evidence="3">amidase</fullName>
        <ecNumber evidence="3">3.5.1.4</ecNumber>
    </recommendedName>
</protein>
<dbReference type="PANTHER" id="PTHR11895">
    <property type="entry name" value="TRANSAMIDASE"/>
    <property type="match status" value="1"/>
</dbReference>
<keyword evidence="6" id="KW-0436">Ligase</keyword>
<comment type="catalytic activity">
    <reaction evidence="1">
        <text>a monocarboxylic acid amide + H2O = a monocarboxylate + NH4(+)</text>
        <dbReference type="Rhea" id="RHEA:12020"/>
        <dbReference type="ChEBI" id="CHEBI:15377"/>
        <dbReference type="ChEBI" id="CHEBI:28938"/>
        <dbReference type="ChEBI" id="CHEBI:35757"/>
        <dbReference type="ChEBI" id="CHEBI:83628"/>
        <dbReference type="EC" id="3.5.1.4"/>
    </reaction>
</comment>
<evidence type="ECO:0000256" key="2">
    <source>
        <dbReference type="ARBA" id="ARBA00009199"/>
    </source>
</evidence>